<evidence type="ECO:0000313" key="3">
    <source>
        <dbReference type="Proteomes" id="UP001152795"/>
    </source>
</evidence>
<reference evidence="2" key="1">
    <citation type="submission" date="2020-04" db="EMBL/GenBank/DDBJ databases">
        <authorList>
            <person name="Alioto T."/>
            <person name="Alioto T."/>
            <person name="Gomez Garrido J."/>
        </authorList>
    </citation>
    <scope>NUCLEOTIDE SEQUENCE</scope>
    <source>
        <strain evidence="2">A484AB</strain>
    </source>
</reference>
<accession>A0A7D9E5N1</accession>
<comment type="caution">
    <text evidence="2">The sequence shown here is derived from an EMBL/GenBank/DDBJ whole genome shotgun (WGS) entry which is preliminary data.</text>
</comment>
<feature type="region of interest" description="Disordered" evidence="1">
    <location>
        <begin position="1"/>
        <end position="31"/>
    </location>
</feature>
<evidence type="ECO:0000313" key="2">
    <source>
        <dbReference type="EMBL" id="CAB4000591.1"/>
    </source>
</evidence>
<dbReference type="Proteomes" id="UP001152795">
    <property type="component" value="Unassembled WGS sequence"/>
</dbReference>
<feature type="compositionally biased region" description="Polar residues" evidence="1">
    <location>
        <begin position="22"/>
        <end position="31"/>
    </location>
</feature>
<proteinExistence type="predicted"/>
<evidence type="ECO:0000256" key="1">
    <source>
        <dbReference type="SAM" id="MobiDB-lite"/>
    </source>
</evidence>
<dbReference type="AlphaFoldDB" id="A0A7D9E5N1"/>
<sequence length="110" mass="12466">MHCPNSVQGTKAPSPVYRSRSETTPTLGSATSERLNLVKRVTDSNVKESYMSNLISDEFCDCFGEIGTLKSTYHITLKDDVHPVVVHLRRVPFPLKDRLKKELGRMENME</sequence>
<name>A0A7D9E5N1_PARCT</name>
<dbReference type="EMBL" id="CACRXK020003875">
    <property type="protein sequence ID" value="CAB4000591.1"/>
    <property type="molecule type" value="Genomic_DNA"/>
</dbReference>
<gene>
    <name evidence="2" type="ORF">PACLA_8A056614</name>
</gene>
<feature type="compositionally biased region" description="Polar residues" evidence="1">
    <location>
        <begin position="1"/>
        <end position="11"/>
    </location>
</feature>
<organism evidence="2 3">
    <name type="scientific">Paramuricea clavata</name>
    <name type="common">Red gorgonian</name>
    <name type="synonym">Violescent sea-whip</name>
    <dbReference type="NCBI Taxonomy" id="317549"/>
    <lineage>
        <taxon>Eukaryota</taxon>
        <taxon>Metazoa</taxon>
        <taxon>Cnidaria</taxon>
        <taxon>Anthozoa</taxon>
        <taxon>Octocorallia</taxon>
        <taxon>Malacalcyonacea</taxon>
        <taxon>Plexauridae</taxon>
        <taxon>Paramuricea</taxon>
    </lineage>
</organism>
<protein>
    <submittedName>
        <fullName evidence="2">Uncharacterized protein</fullName>
    </submittedName>
</protein>
<keyword evidence="3" id="KW-1185">Reference proteome</keyword>